<proteinExistence type="predicted"/>
<comment type="caution">
    <text evidence="2">The sequence shown here is derived from an EMBL/GenBank/DDBJ whole genome shotgun (WGS) entry which is preliminary data.</text>
</comment>
<feature type="transmembrane region" description="Helical" evidence="1">
    <location>
        <begin position="171"/>
        <end position="195"/>
    </location>
</feature>
<dbReference type="Proteomes" id="UP001500707">
    <property type="component" value="Unassembled WGS sequence"/>
</dbReference>
<name>A0ABP6Z0Y7_9ACTN</name>
<sequence>MNTFLAELSKKLAERWLSLLVLPGLLFLGTAWVAATLGHRHALNHRTALTDAAEQAQALNGKPVQVGALVVAVLLGSAAVGLLANALATPVEHLWLGRWKVPFRPAPTEPRTWIGKRLALLEQRIDAQYFGLRISLAWPRLWLLLEEDLRKAVGTLQERIGSTCTLAGWGLLYLLLGIVWWPAALVGIAVLATAWRRGRQAVHGYASLIEAVVDVRQTDLATGLGVDLPQGVITAAEAAKINDRLHKGLPELPQ</sequence>
<accession>A0ABP6Z0Y7</accession>
<keyword evidence="3" id="KW-1185">Reference proteome</keyword>
<evidence type="ECO:0008006" key="4">
    <source>
        <dbReference type="Google" id="ProtNLM"/>
    </source>
</evidence>
<evidence type="ECO:0000313" key="2">
    <source>
        <dbReference type="EMBL" id="GAA3593341.1"/>
    </source>
</evidence>
<feature type="transmembrane region" description="Helical" evidence="1">
    <location>
        <begin position="66"/>
        <end position="88"/>
    </location>
</feature>
<keyword evidence="1" id="KW-0812">Transmembrane</keyword>
<keyword evidence="1" id="KW-1133">Transmembrane helix</keyword>
<evidence type="ECO:0000256" key="1">
    <source>
        <dbReference type="SAM" id="Phobius"/>
    </source>
</evidence>
<evidence type="ECO:0000313" key="3">
    <source>
        <dbReference type="Proteomes" id="UP001500707"/>
    </source>
</evidence>
<reference evidence="3" key="1">
    <citation type="journal article" date="2019" name="Int. J. Syst. Evol. Microbiol.">
        <title>The Global Catalogue of Microorganisms (GCM) 10K type strain sequencing project: providing services to taxonomists for standard genome sequencing and annotation.</title>
        <authorList>
            <consortium name="The Broad Institute Genomics Platform"/>
            <consortium name="The Broad Institute Genome Sequencing Center for Infectious Disease"/>
            <person name="Wu L."/>
            <person name="Ma J."/>
        </authorList>
    </citation>
    <scope>NUCLEOTIDE SEQUENCE [LARGE SCALE GENOMIC DNA]</scope>
    <source>
        <strain evidence="3">JCM 17656</strain>
    </source>
</reference>
<dbReference type="EMBL" id="BAABCE010000031">
    <property type="protein sequence ID" value="GAA3593341.1"/>
    <property type="molecule type" value="Genomic_DNA"/>
</dbReference>
<organism evidence="2 3">
    <name type="scientific">Streptomyces osmaniensis</name>
    <dbReference type="NCBI Taxonomy" id="593134"/>
    <lineage>
        <taxon>Bacteria</taxon>
        <taxon>Bacillati</taxon>
        <taxon>Actinomycetota</taxon>
        <taxon>Actinomycetes</taxon>
        <taxon>Kitasatosporales</taxon>
        <taxon>Streptomycetaceae</taxon>
        <taxon>Streptomyces</taxon>
    </lineage>
</organism>
<dbReference type="RefSeq" id="WP_346186586.1">
    <property type="nucleotide sequence ID" value="NZ_BAABCE010000031.1"/>
</dbReference>
<feature type="transmembrane region" description="Helical" evidence="1">
    <location>
        <begin position="16"/>
        <end position="37"/>
    </location>
</feature>
<protein>
    <recommendedName>
        <fullName evidence="4">ABC transporter ATP-binding protein</fullName>
    </recommendedName>
</protein>
<keyword evidence="1" id="KW-0472">Membrane</keyword>
<gene>
    <name evidence="2" type="ORF">GCM10022295_88610</name>
</gene>